<reference evidence="3" key="1">
    <citation type="journal article" date="2020" name="Fungal Divers.">
        <title>Resolving the Mortierellaceae phylogeny through synthesis of multi-gene phylogenetics and phylogenomics.</title>
        <authorList>
            <person name="Vandepol N."/>
            <person name="Liber J."/>
            <person name="Desiro A."/>
            <person name="Na H."/>
            <person name="Kennedy M."/>
            <person name="Barry K."/>
            <person name="Grigoriev I.V."/>
            <person name="Miller A.N."/>
            <person name="O'Donnell K."/>
            <person name="Stajich J.E."/>
            <person name="Bonito G."/>
        </authorList>
    </citation>
    <scope>NUCLEOTIDE SEQUENCE</scope>
    <source>
        <strain evidence="3">KOD948</strain>
    </source>
</reference>
<feature type="domain" description="UPF0506" evidence="2">
    <location>
        <begin position="115"/>
        <end position="147"/>
    </location>
</feature>
<keyword evidence="1" id="KW-0812">Transmembrane</keyword>
<keyword evidence="1" id="KW-1133">Transmembrane helix</keyword>
<dbReference type="AlphaFoldDB" id="A0A9P6TVG2"/>
<feature type="transmembrane region" description="Helical" evidence="1">
    <location>
        <begin position="12"/>
        <end position="34"/>
    </location>
</feature>
<keyword evidence="4" id="KW-1185">Reference proteome</keyword>
<accession>A0A9P6TVG2</accession>
<evidence type="ECO:0000259" key="2">
    <source>
        <dbReference type="Pfam" id="PF11703"/>
    </source>
</evidence>
<keyword evidence="1" id="KW-0472">Membrane</keyword>
<dbReference type="InterPro" id="IPR021712">
    <property type="entry name" value="UPF0506"/>
</dbReference>
<sequence length="155" mass="16875">ERISMMRLASISIFPMLGVYMVSMILSCLVSTLVNTTHAFTLTSVEARTDVAEAGTAGATVLPNAEHALHTAPVAFIRDTIDKDEAVDAAVSDSNSDSGSVDPNEVEPGLNPYTVVSSDRSNRRYCLQTGHPCWYNSQCCEKRCYWIPIRGQACI</sequence>
<dbReference type="Pfam" id="PF11703">
    <property type="entry name" value="UPF0506"/>
    <property type="match status" value="1"/>
</dbReference>
<protein>
    <recommendedName>
        <fullName evidence="2">UPF0506 domain-containing protein</fullName>
    </recommendedName>
</protein>
<comment type="caution">
    <text evidence="3">The sequence shown here is derived from an EMBL/GenBank/DDBJ whole genome shotgun (WGS) entry which is preliminary data.</text>
</comment>
<organism evidence="3 4">
    <name type="scientific">Mortierella polycephala</name>
    <dbReference type="NCBI Taxonomy" id="41804"/>
    <lineage>
        <taxon>Eukaryota</taxon>
        <taxon>Fungi</taxon>
        <taxon>Fungi incertae sedis</taxon>
        <taxon>Mucoromycota</taxon>
        <taxon>Mortierellomycotina</taxon>
        <taxon>Mortierellomycetes</taxon>
        <taxon>Mortierellales</taxon>
        <taxon>Mortierellaceae</taxon>
        <taxon>Mortierella</taxon>
    </lineage>
</organism>
<gene>
    <name evidence="3" type="ORF">BG011_000215</name>
</gene>
<dbReference type="Proteomes" id="UP000726737">
    <property type="component" value="Unassembled WGS sequence"/>
</dbReference>
<evidence type="ECO:0000313" key="3">
    <source>
        <dbReference type="EMBL" id="KAG0248316.1"/>
    </source>
</evidence>
<evidence type="ECO:0000313" key="4">
    <source>
        <dbReference type="Proteomes" id="UP000726737"/>
    </source>
</evidence>
<dbReference type="EMBL" id="JAAAJA010001031">
    <property type="protein sequence ID" value="KAG0248316.1"/>
    <property type="molecule type" value="Genomic_DNA"/>
</dbReference>
<proteinExistence type="predicted"/>
<name>A0A9P6TVG2_9FUNG</name>
<feature type="non-terminal residue" evidence="3">
    <location>
        <position position="1"/>
    </location>
</feature>
<evidence type="ECO:0000256" key="1">
    <source>
        <dbReference type="SAM" id="Phobius"/>
    </source>
</evidence>